<evidence type="ECO:0000313" key="3">
    <source>
        <dbReference type="Proteomes" id="UP001500350"/>
    </source>
</evidence>
<keyword evidence="3" id="KW-1185">Reference proteome</keyword>
<dbReference type="RefSeq" id="WP_147362672.1">
    <property type="nucleotide sequence ID" value="NZ_BAAANW010000013.1"/>
</dbReference>
<dbReference type="Proteomes" id="UP001500350">
    <property type="component" value="Unassembled WGS sequence"/>
</dbReference>
<feature type="transmembrane region" description="Helical" evidence="1">
    <location>
        <begin position="100"/>
        <end position="118"/>
    </location>
</feature>
<keyword evidence="1" id="KW-0812">Transmembrane</keyword>
<name>A0ABN2D5T2_9MICO</name>
<sequence length="120" mass="13094">MSRVKVREEFTTSDGIVAGCVLVAITIAMLMFASMSVGYLWRLHFHGGRMNDGALSCLIAVGTLLPMCIVTWRLVRTERFWSASPHPTPGEVLKEWREGVRAPIVVGAALLLLLLIAGGE</sequence>
<accession>A0ABN2D5T2</accession>
<proteinExistence type="predicted"/>
<evidence type="ECO:0008006" key="4">
    <source>
        <dbReference type="Google" id="ProtNLM"/>
    </source>
</evidence>
<evidence type="ECO:0000313" key="2">
    <source>
        <dbReference type="EMBL" id="GAA1571036.1"/>
    </source>
</evidence>
<protein>
    <recommendedName>
        <fullName evidence="4">Transmembrane protein</fullName>
    </recommendedName>
</protein>
<comment type="caution">
    <text evidence="2">The sequence shown here is derived from an EMBL/GenBank/DDBJ whole genome shotgun (WGS) entry which is preliminary data.</text>
</comment>
<dbReference type="EMBL" id="BAAANW010000013">
    <property type="protein sequence ID" value="GAA1571036.1"/>
    <property type="molecule type" value="Genomic_DNA"/>
</dbReference>
<evidence type="ECO:0000256" key="1">
    <source>
        <dbReference type="SAM" id="Phobius"/>
    </source>
</evidence>
<feature type="transmembrane region" description="Helical" evidence="1">
    <location>
        <begin position="53"/>
        <end position="75"/>
    </location>
</feature>
<reference evidence="2 3" key="1">
    <citation type="journal article" date="2019" name="Int. J. Syst. Evol. Microbiol.">
        <title>The Global Catalogue of Microorganisms (GCM) 10K type strain sequencing project: providing services to taxonomists for standard genome sequencing and annotation.</title>
        <authorList>
            <consortium name="The Broad Institute Genomics Platform"/>
            <consortium name="The Broad Institute Genome Sequencing Center for Infectious Disease"/>
            <person name="Wu L."/>
            <person name="Ma J."/>
        </authorList>
    </citation>
    <scope>NUCLEOTIDE SEQUENCE [LARGE SCALE GENOMIC DNA]</scope>
    <source>
        <strain evidence="2 3">JCM 14589</strain>
    </source>
</reference>
<organism evidence="2 3">
    <name type="scientific">Dermacoccus profundi</name>
    <dbReference type="NCBI Taxonomy" id="322602"/>
    <lineage>
        <taxon>Bacteria</taxon>
        <taxon>Bacillati</taxon>
        <taxon>Actinomycetota</taxon>
        <taxon>Actinomycetes</taxon>
        <taxon>Micrococcales</taxon>
        <taxon>Dermacoccaceae</taxon>
        <taxon>Dermacoccus</taxon>
    </lineage>
</organism>
<keyword evidence="1" id="KW-0472">Membrane</keyword>
<feature type="transmembrane region" description="Helical" evidence="1">
    <location>
        <begin position="16"/>
        <end position="41"/>
    </location>
</feature>
<gene>
    <name evidence="2" type="ORF">GCM10009763_18690</name>
</gene>
<keyword evidence="1" id="KW-1133">Transmembrane helix</keyword>